<dbReference type="RefSeq" id="WP_090926571.1">
    <property type="nucleotide sequence ID" value="NZ_FOTY01000008.1"/>
</dbReference>
<dbReference type="STRING" id="266892.SAMN04488054_10813"/>
<dbReference type="OrthoDB" id="436461at2"/>
<evidence type="ECO:0000313" key="3">
    <source>
        <dbReference type="EMBL" id="SFL91164.1"/>
    </source>
</evidence>
<evidence type="ECO:0000256" key="1">
    <source>
        <dbReference type="SAM" id="MobiDB-lite"/>
    </source>
</evidence>
<name>A0A1I4LJE6_9BACI</name>
<evidence type="ECO:0000313" key="4">
    <source>
        <dbReference type="Proteomes" id="UP000199668"/>
    </source>
</evidence>
<feature type="region of interest" description="Disordered" evidence="1">
    <location>
        <begin position="644"/>
        <end position="664"/>
    </location>
</feature>
<proteinExistence type="predicted"/>
<accession>A0A1I4LJE6</accession>
<dbReference type="Proteomes" id="UP000199668">
    <property type="component" value="Unassembled WGS sequence"/>
</dbReference>
<organism evidence="3 4">
    <name type="scientific">Salibacterium qingdaonense</name>
    <dbReference type="NCBI Taxonomy" id="266892"/>
    <lineage>
        <taxon>Bacteria</taxon>
        <taxon>Bacillati</taxon>
        <taxon>Bacillota</taxon>
        <taxon>Bacilli</taxon>
        <taxon>Bacillales</taxon>
        <taxon>Bacillaceae</taxon>
    </lineage>
</organism>
<gene>
    <name evidence="3" type="ORF">SAMN04488054_10813</name>
</gene>
<sequence length="939" mass="107520">MNDVSDVKYDKVREWIKTERDHDENWHSIAYAKKQNEQGLKDFLERKEDEDRWPQISPHEWYVLVEGVKRVEDEAVAAQVKNQEAMITENAEINSSKVPEDRKSSWQLYKNNLIDKNFKESAIAQIESASQSILSQLSSDTTNMDPVKGMVVGNVQSGKTANMAGLMAMAADHGWNMFIVLSGMVENLRKQTQERLIQDLRKNGNINWMPLSNVKRNAPTGSDVQNYYFIDSNDAHLYVCLKNKTRLQGLLDWMQKDLNKYEQMKVLVIDDEADQGSINTADISTSDRNTINRLIVNLVEGYDKNGTYLYKKPKAMNYVCYTATPYANFLNEYSLESLYPRHFIKSLSTSNDYFGPKEIFGVEGHEDFQGLDIIRRIGDPDMEQIENIHKGHDFNIPKSLEESIGWFLCAVSSLKVQGYKKPLTMMIHTSPKQEHHSNISHSIKLWLNNKTFEEIIDTCRDVWNKETNRFTKNKLIEMIPHFDDFRDKMYDFQQFEEIKEEIYTLIQDITHIQMDEEGDFSYSEHIHLCVDNCSNNGINEDGMFVRLAYPDKIQNEQLNHATAFIVVGGTTLSRGLTMEGLVSTYFKRSVKQADTLMQMGRWFGYRPNYEIYPRVWMPSNTKQKFEFLSTLEYELRETLKQFSEGGASPKEYGPRVKNTPRASGLRVTAANRQQAASYVDMDFTGSSAQTILFNNDKKEQVDNIHAAEAFLSSLESPEIKNNRVVWRDVDFNTIKNQLLKAMTFHPNTHVFSPKDLDPFIEWVEEKSEKKLLNNWNVIVSGTVVKDSDPQKIWEVPNAGQIGKVTRNRKESSEGSSTINIGVLRAPSDLYADVDTSKLSQSEADELTKSSPSVTKVGEIRKSAGLQDTPQLIIYRIYKNSTSASTSKFKNRPNLDAEEDIIGLCLRIPGTNTSTGKSYGALQIEIPQDKQDIGEIEDED</sequence>
<reference evidence="3 4" key="1">
    <citation type="submission" date="2016-10" db="EMBL/GenBank/DDBJ databases">
        <authorList>
            <person name="de Groot N.N."/>
        </authorList>
    </citation>
    <scope>NUCLEOTIDE SEQUENCE [LARGE SCALE GENOMIC DNA]</scope>
    <source>
        <strain evidence="3 4">CGMCC 1.6134</strain>
    </source>
</reference>
<dbReference type="Pfam" id="PF10593">
    <property type="entry name" value="Z1"/>
    <property type="match status" value="1"/>
</dbReference>
<feature type="domain" description="Putative endonuclease Z1" evidence="2">
    <location>
        <begin position="399"/>
        <end position="660"/>
    </location>
</feature>
<protein>
    <submittedName>
        <fullName evidence="3">Z1 domain-containing protein</fullName>
    </submittedName>
</protein>
<keyword evidence="4" id="KW-1185">Reference proteome</keyword>
<dbReference type="AlphaFoldDB" id="A0A1I4LJE6"/>
<evidence type="ECO:0000259" key="2">
    <source>
        <dbReference type="Pfam" id="PF10593"/>
    </source>
</evidence>
<dbReference type="EMBL" id="FOTY01000008">
    <property type="protein sequence ID" value="SFL91164.1"/>
    <property type="molecule type" value="Genomic_DNA"/>
</dbReference>
<dbReference type="InterPro" id="IPR018310">
    <property type="entry name" value="Put_endonuclease_Z1-dom"/>
</dbReference>